<evidence type="ECO:0008006" key="3">
    <source>
        <dbReference type="Google" id="ProtNLM"/>
    </source>
</evidence>
<proteinExistence type="predicted"/>
<dbReference type="RefSeq" id="WP_344930945.1">
    <property type="nucleotide sequence ID" value="NZ_BAABCW010000034.1"/>
</dbReference>
<gene>
    <name evidence="1" type="ORF">GCM10022393_42710</name>
</gene>
<keyword evidence="2" id="KW-1185">Reference proteome</keyword>
<dbReference type="EMBL" id="BAABCW010000034">
    <property type="protein sequence ID" value="GAA3523326.1"/>
    <property type="molecule type" value="Genomic_DNA"/>
</dbReference>
<evidence type="ECO:0000313" key="2">
    <source>
        <dbReference type="Proteomes" id="UP001500459"/>
    </source>
</evidence>
<comment type="caution">
    <text evidence="1">The sequence shown here is derived from an EMBL/GenBank/DDBJ whole genome shotgun (WGS) entry which is preliminary data.</text>
</comment>
<protein>
    <recommendedName>
        <fullName evidence="3">Deaminase</fullName>
    </recommendedName>
</protein>
<dbReference type="Proteomes" id="UP001500459">
    <property type="component" value="Unassembled WGS sequence"/>
</dbReference>
<organism evidence="1 2">
    <name type="scientific">Aquimarina addita</name>
    <dbReference type="NCBI Taxonomy" id="870485"/>
    <lineage>
        <taxon>Bacteria</taxon>
        <taxon>Pseudomonadati</taxon>
        <taxon>Bacteroidota</taxon>
        <taxon>Flavobacteriia</taxon>
        <taxon>Flavobacteriales</taxon>
        <taxon>Flavobacteriaceae</taxon>
        <taxon>Aquimarina</taxon>
    </lineage>
</organism>
<dbReference type="Pfam" id="PF14424">
    <property type="entry name" value="Toxin-deaminase"/>
    <property type="match status" value="1"/>
</dbReference>
<reference evidence="2" key="1">
    <citation type="journal article" date="2019" name="Int. J. Syst. Evol. Microbiol.">
        <title>The Global Catalogue of Microorganisms (GCM) 10K type strain sequencing project: providing services to taxonomists for standard genome sequencing and annotation.</title>
        <authorList>
            <consortium name="The Broad Institute Genomics Platform"/>
            <consortium name="The Broad Institute Genome Sequencing Center for Infectious Disease"/>
            <person name="Wu L."/>
            <person name="Ma J."/>
        </authorList>
    </citation>
    <scope>NUCLEOTIDE SEQUENCE [LARGE SCALE GENOMIC DNA]</scope>
    <source>
        <strain evidence="2">JCM 17106</strain>
    </source>
</reference>
<dbReference type="InterPro" id="IPR032721">
    <property type="entry name" value="Toxin-deaminase"/>
</dbReference>
<accession>A0ABP6UYL1</accession>
<evidence type="ECO:0000313" key="1">
    <source>
        <dbReference type="EMBL" id="GAA3523326.1"/>
    </source>
</evidence>
<sequence>MIYEQSKILSGDDLTAFKNEFNKRNAASIKGKIDDNVYNGEVKLSGKKYTGEPIFDAYKVDGQGNIDVDGAWSREWDTEYVMLSEIAKSKGAVKGGVYPNVTGEIIISSELPYCISCQGVIQDFSDMFPNLDVILIDGLR</sequence>
<name>A0ABP6UYL1_9FLAO</name>